<comment type="caution">
    <text evidence="2">The sequence shown here is derived from an EMBL/GenBank/DDBJ whole genome shotgun (WGS) entry which is preliminary data.</text>
</comment>
<feature type="compositionally biased region" description="Acidic residues" evidence="1">
    <location>
        <begin position="141"/>
        <end position="154"/>
    </location>
</feature>
<evidence type="ECO:0000256" key="1">
    <source>
        <dbReference type="SAM" id="MobiDB-lite"/>
    </source>
</evidence>
<accession>A0A3N1CPZ0</accession>
<dbReference type="AlphaFoldDB" id="A0A3N1CPZ0"/>
<dbReference type="EMBL" id="RJKE01000001">
    <property type="protein sequence ID" value="ROO82788.1"/>
    <property type="molecule type" value="Genomic_DNA"/>
</dbReference>
<evidence type="ECO:0000313" key="2">
    <source>
        <dbReference type="EMBL" id="ROO82788.1"/>
    </source>
</evidence>
<proteinExistence type="predicted"/>
<gene>
    <name evidence="2" type="ORF">EDD29_0272</name>
</gene>
<feature type="compositionally biased region" description="Acidic residues" evidence="1">
    <location>
        <begin position="8"/>
        <end position="26"/>
    </location>
</feature>
<evidence type="ECO:0008006" key="4">
    <source>
        <dbReference type="Google" id="ProtNLM"/>
    </source>
</evidence>
<feature type="compositionally biased region" description="Acidic residues" evidence="1">
    <location>
        <begin position="34"/>
        <end position="49"/>
    </location>
</feature>
<reference evidence="2 3" key="1">
    <citation type="submission" date="2018-11" db="EMBL/GenBank/DDBJ databases">
        <title>Sequencing the genomes of 1000 actinobacteria strains.</title>
        <authorList>
            <person name="Klenk H.-P."/>
        </authorList>
    </citation>
    <scope>NUCLEOTIDE SEQUENCE [LARGE SCALE GENOMIC DNA]</scope>
    <source>
        <strain evidence="2 3">DSM 44254</strain>
    </source>
</reference>
<name>A0A3N1CPZ0_9ACTN</name>
<keyword evidence="3" id="KW-1185">Reference proteome</keyword>
<dbReference type="RefSeq" id="WP_123661765.1">
    <property type="nucleotide sequence ID" value="NZ_RJKE01000001.1"/>
</dbReference>
<sequence>MTTGGPPDPDDADFADGSEDRDFDEPVPDKSEQLDVEDPAYSLMDDDLSADPLDQGIDAPDGWSAAENYGTTDEEEREGESLDQQLSAEVPDPVLEEINGDAPRRRRSREGDQPAERAAVTVVDEDTDRAAVMHDGTPEETLQEAEQAVEEDMAAEAGETRADER</sequence>
<feature type="region of interest" description="Disordered" evidence="1">
    <location>
        <begin position="1"/>
        <end position="165"/>
    </location>
</feature>
<dbReference type="OrthoDB" id="3478723at2"/>
<organism evidence="2 3">
    <name type="scientific">Actinocorallia herbida</name>
    <dbReference type="NCBI Taxonomy" id="58109"/>
    <lineage>
        <taxon>Bacteria</taxon>
        <taxon>Bacillati</taxon>
        <taxon>Actinomycetota</taxon>
        <taxon>Actinomycetes</taxon>
        <taxon>Streptosporangiales</taxon>
        <taxon>Thermomonosporaceae</taxon>
        <taxon>Actinocorallia</taxon>
    </lineage>
</organism>
<evidence type="ECO:0000313" key="3">
    <source>
        <dbReference type="Proteomes" id="UP000272400"/>
    </source>
</evidence>
<protein>
    <recommendedName>
        <fullName evidence="4">DUF5709 domain-containing protein</fullName>
    </recommendedName>
</protein>
<dbReference type="Proteomes" id="UP000272400">
    <property type="component" value="Unassembled WGS sequence"/>
</dbReference>